<evidence type="ECO:0000313" key="3">
    <source>
        <dbReference type="Proteomes" id="UP000663203"/>
    </source>
</evidence>
<organism evidence="2 3">
    <name type="scientific">Haloterrigena alkaliphila</name>
    <dbReference type="NCBI Taxonomy" id="2816475"/>
    <lineage>
        <taxon>Archaea</taxon>
        <taxon>Methanobacteriati</taxon>
        <taxon>Methanobacteriota</taxon>
        <taxon>Stenosarchaea group</taxon>
        <taxon>Halobacteria</taxon>
        <taxon>Halobacteriales</taxon>
        <taxon>Natrialbaceae</taxon>
        <taxon>Haloterrigena</taxon>
    </lineage>
</organism>
<dbReference type="KEGG" id="hakz:J0X25_10090"/>
<proteinExistence type="predicted"/>
<sequence length="120" mass="11907">MEETVDVQGQAIGAGSIVALAFAAYGRFIDETVLGFDATALATGAFAATFAAVALLHGAYGRRDFAVAHGVAAVGLLLVTVAATGLQMLGGLALLIAGGAYVAVATVRARDDAAVDEQPA</sequence>
<dbReference type="EMBL" id="CP071462">
    <property type="protein sequence ID" value="QSW97770.1"/>
    <property type="molecule type" value="Genomic_DNA"/>
</dbReference>
<dbReference type="RefSeq" id="WP_207287389.1">
    <property type="nucleotide sequence ID" value="NZ_CP071462.1"/>
</dbReference>
<feature type="transmembrane region" description="Helical" evidence="1">
    <location>
        <begin position="7"/>
        <end position="26"/>
    </location>
</feature>
<keyword evidence="1" id="KW-0812">Transmembrane</keyword>
<evidence type="ECO:0000313" key="2">
    <source>
        <dbReference type="EMBL" id="QSW97770.1"/>
    </source>
</evidence>
<keyword evidence="3" id="KW-1185">Reference proteome</keyword>
<reference evidence="2 3" key="1">
    <citation type="submission" date="2021-03" db="EMBL/GenBank/DDBJ databases">
        <title>Haloterrigena longa sp. nov. and Haloterrigena limicola sp. nov., extremely halophilic archaea isolated from a salt lake.</title>
        <authorList>
            <person name="Henglin C."/>
        </authorList>
    </citation>
    <scope>NUCLEOTIDE SEQUENCE [LARGE SCALE GENOMIC DNA]</scope>
    <source>
        <strain evidence="2 3">KZCA68</strain>
    </source>
</reference>
<gene>
    <name evidence="2" type="ORF">J0X25_10090</name>
</gene>
<name>A0A8A2VAN3_9EURY</name>
<dbReference type="AlphaFoldDB" id="A0A8A2VAN3"/>
<dbReference type="GeneID" id="63187657"/>
<keyword evidence="1" id="KW-1133">Transmembrane helix</keyword>
<evidence type="ECO:0000256" key="1">
    <source>
        <dbReference type="SAM" id="Phobius"/>
    </source>
</evidence>
<feature type="transmembrane region" description="Helical" evidence="1">
    <location>
        <begin position="38"/>
        <end position="58"/>
    </location>
</feature>
<keyword evidence="1" id="KW-0472">Membrane</keyword>
<accession>A0A8A2VAN3</accession>
<dbReference type="Proteomes" id="UP000663203">
    <property type="component" value="Chromosome"/>
</dbReference>
<protein>
    <submittedName>
        <fullName evidence="2">Uncharacterized protein</fullName>
    </submittedName>
</protein>